<comment type="caution">
    <text evidence="1">The sequence shown here is derived from an EMBL/GenBank/DDBJ whole genome shotgun (WGS) entry which is preliminary data.</text>
</comment>
<accession>X1FN29</accession>
<feature type="non-terminal residue" evidence="1">
    <location>
        <position position="1"/>
    </location>
</feature>
<dbReference type="AlphaFoldDB" id="X1FN29"/>
<protein>
    <submittedName>
        <fullName evidence="1">Uncharacterized protein</fullName>
    </submittedName>
</protein>
<reference evidence="1" key="1">
    <citation type="journal article" date="2014" name="Front. Microbiol.">
        <title>High frequency of phylogenetically diverse reductive dehalogenase-homologous genes in deep subseafloor sedimentary metagenomes.</title>
        <authorList>
            <person name="Kawai M."/>
            <person name="Futagami T."/>
            <person name="Toyoda A."/>
            <person name="Takaki Y."/>
            <person name="Nishi S."/>
            <person name="Hori S."/>
            <person name="Arai W."/>
            <person name="Tsubouchi T."/>
            <person name="Morono Y."/>
            <person name="Uchiyama I."/>
            <person name="Ito T."/>
            <person name="Fujiyama A."/>
            <person name="Inagaki F."/>
            <person name="Takami H."/>
        </authorList>
    </citation>
    <scope>NUCLEOTIDE SEQUENCE</scope>
    <source>
        <strain evidence="1">Expedition CK06-06</strain>
    </source>
</reference>
<sequence>PREDLKDAVIDYLIVQHEVQLEMAEHQIVVPPPPPE</sequence>
<name>X1FN29_9ZZZZ</name>
<gene>
    <name evidence="1" type="ORF">S03H2_25594</name>
</gene>
<organism evidence="1">
    <name type="scientific">marine sediment metagenome</name>
    <dbReference type="NCBI Taxonomy" id="412755"/>
    <lineage>
        <taxon>unclassified sequences</taxon>
        <taxon>metagenomes</taxon>
        <taxon>ecological metagenomes</taxon>
    </lineage>
</organism>
<evidence type="ECO:0000313" key="1">
    <source>
        <dbReference type="EMBL" id="GAH33920.1"/>
    </source>
</evidence>
<dbReference type="EMBL" id="BARU01014538">
    <property type="protein sequence ID" value="GAH33920.1"/>
    <property type="molecule type" value="Genomic_DNA"/>
</dbReference>
<proteinExistence type="predicted"/>